<dbReference type="Pfam" id="PF13671">
    <property type="entry name" value="AAA_33"/>
    <property type="match status" value="1"/>
</dbReference>
<dbReference type="SUPFAM" id="SSF52540">
    <property type="entry name" value="P-loop containing nucleoside triphosphate hydrolases"/>
    <property type="match status" value="1"/>
</dbReference>
<evidence type="ECO:0000313" key="1">
    <source>
        <dbReference type="EMBL" id="QLY34898.1"/>
    </source>
</evidence>
<gene>
    <name evidence="1" type="ORF">H0264_34675</name>
</gene>
<dbReference type="EMBL" id="CP059399">
    <property type="protein sequence ID" value="QLY34898.1"/>
    <property type="molecule type" value="Genomic_DNA"/>
</dbReference>
<dbReference type="Proteomes" id="UP000515512">
    <property type="component" value="Chromosome"/>
</dbReference>
<proteinExistence type="predicted"/>
<dbReference type="InterPro" id="IPR027417">
    <property type="entry name" value="P-loop_NTPase"/>
</dbReference>
<dbReference type="AlphaFoldDB" id="A0A7D6ZJ35"/>
<reference evidence="1 2" key="1">
    <citation type="submission" date="2020-07" db="EMBL/GenBank/DDBJ databases">
        <authorList>
            <person name="Zhuang K."/>
            <person name="Ran Y."/>
        </authorList>
    </citation>
    <scope>NUCLEOTIDE SEQUENCE [LARGE SCALE GENOMIC DNA]</scope>
    <source>
        <strain evidence="1 2">WCH-YHL-001</strain>
    </source>
</reference>
<organism evidence="1 2">
    <name type="scientific">Nocardia huaxiensis</name>
    <dbReference type="NCBI Taxonomy" id="2755382"/>
    <lineage>
        <taxon>Bacteria</taxon>
        <taxon>Bacillati</taxon>
        <taxon>Actinomycetota</taxon>
        <taxon>Actinomycetes</taxon>
        <taxon>Mycobacteriales</taxon>
        <taxon>Nocardiaceae</taxon>
        <taxon>Nocardia</taxon>
    </lineage>
</organism>
<dbReference type="KEGG" id="nhu:H0264_34675"/>
<accession>A0A7D6ZJ35</accession>
<dbReference type="Gene3D" id="3.40.50.300">
    <property type="entry name" value="P-loop containing nucleotide triphosphate hydrolases"/>
    <property type="match status" value="1"/>
</dbReference>
<keyword evidence="2" id="KW-1185">Reference proteome</keyword>
<sequence length="206" mass="22457">MVIPDRVHDLRGNPIDELRYPASAAVIITGVPGAGKSTALRKLFGLSSDGVGPAVSPAGAVLIDSQHARNSWQRRLGAVPYPLWLPIVHVTHYARIRAALRDAAGPVIIHDCGTRQWVRRLVAAWARATDRPVHLIMIDAPAELAWAGQIARGRKVRRWSFALHCLKWRRLVGAVAAGTKPRPEPISVVILDRAAVTELHEVSFAA</sequence>
<protein>
    <submittedName>
        <fullName evidence="1">AAA family ATPase</fullName>
    </submittedName>
</protein>
<name>A0A7D6ZJ35_9NOCA</name>
<evidence type="ECO:0000313" key="2">
    <source>
        <dbReference type="Proteomes" id="UP000515512"/>
    </source>
</evidence>